<proteinExistence type="predicted"/>
<evidence type="ECO:0000256" key="1">
    <source>
        <dbReference type="SAM" id="MobiDB-lite"/>
    </source>
</evidence>
<sequence length="239" mass="26545">MASESIKVTKTFPTILSKLRAAKDMSGPADAGGSGGNTSKDHGEEGSSRSRRHDLGSSGCSSDLREMRGTPRLAWVASRKDSTFSSVSSHDAASRPVGILSRIPSVMSLGGSGTPWGKRLKKKRDAEEYAAQKLARQREEMQAFYRGTPLVNDQATSTEILRFLYELWQPQLCSNYRPDVKITTTCRHDMRSARRIAQTTPRRLVKLHRARLIIDTCNQIENRRASLAVNRPRSARSIT</sequence>
<protein>
    <submittedName>
        <fullName evidence="2">Uncharacterized protein</fullName>
    </submittedName>
</protein>
<dbReference type="Proteomes" id="UP001283361">
    <property type="component" value="Unassembled WGS sequence"/>
</dbReference>
<keyword evidence="3" id="KW-1185">Reference proteome</keyword>
<comment type="caution">
    <text evidence="2">The sequence shown here is derived from an EMBL/GenBank/DDBJ whole genome shotgun (WGS) entry which is preliminary data.</text>
</comment>
<feature type="compositionally biased region" description="Basic and acidic residues" evidence="1">
    <location>
        <begin position="39"/>
        <end position="48"/>
    </location>
</feature>
<dbReference type="EMBL" id="JAWDGP010000502">
    <property type="protein sequence ID" value="KAK3800101.1"/>
    <property type="molecule type" value="Genomic_DNA"/>
</dbReference>
<reference evidence="2" key="1">
    <citation type="journal article" date="2023" name="G3 (Bethesda)">
        <title>A reference genome for the long-term kleptoplast-retaining sea slug Elysia crispata morphotype clarki.</title>
        <authorList>
            <person name="Eastman K.E."/>
            <person name="Pendleton A.L."/>
            <person name="Shaikh M.A."/>
            <person name="Suttiyut T."/>
            <person name="Ogas R."/>
            <person name="Tomko P."/>
            <person name="Gavelis G."/>
            <person name="Widhalm J.R."/>
            <person name="Wisecaver J.H."/>
        </authorList>
    </citation>
    <scope>NUCLEOTIDE SEQUENCE</scope>
    <source>
        <strain evidence="2">ECLA1</strain>
    </source>
</reference>
<name>A0AAE1EA89_9GAST</name>
<organism evidence="2 3">
    <name type="scientific">Elysia crispata</name>
    <name type="common">lettuce slug</name>
    <dbReference type="NCBI Taxonomy" id="231223"/>
    <lineage>
        <taxon>Eukaryota</taxon>
        <taxon>Metazoa</taxon>
        <taxon>Spiralia</taxon>
        <taxon>Lophotrochozoa</taxon>
        <taxon>Mollusca</taxon>
        <taxon>Gastropoda</taxon>
        <taxon>Heterobranchia</taxon>
        <taxon>Euthyneura</taxon>
        <taxon>Panpulmonata</taxon>
        <taxon>Sacoglossa</taxon>
        <taxon>Placobranchoidea</taxon>
        <taxon>Plakobranchidae</taxon>
        <taxon>Elysia</taxon>
    </lineage>
</organism>
<evidence type="ECO:0000313" key="2">
    <source>
        <dbReference type="EMBL" id="KAK3800101.1"/>
    </source>
</evidence>
<accession>A0AAE1EA89</accession>
<dbReference type="AlphaFoldDB" id="A0AAE1EA89"/>
<feature type="region of interest" description="Disordered" evidence="1">
    <location>
        <begin position="19"/>
        <end position="65"/>
    </location>
</feature>
<gene>
    <name evidence="2" type="ORF">RRG08_015067</name>
</gene>
<evidence type="ECO:0000313" key="3">
    <source>
        <dbReference type="Proteomes" id="UP001283361"/>
    </source>
</evidence>